<dbReference type="PANTHER" id="PTHR10857">
    <property type="entry name" value="COPINE"/>
    <property type="match status" value="1"/>
</dbReference>
<proteinExistence type="predicted"/>
<feature type="domain" description="Copine C-terminal" evidence="1">
    <location>
        <begin position="5"/>
        <end position="90"/>
    </location>
</feature>
<dbReference type="GO" id="GO:0005886">
    <property type="term" value="C:plasma membrane"/>
    <property type="evidence" value="ECO:0007669"/>
    <property type="project" value="TreeGrafter"/>
</dbReference>
<dbReference type="Proteomes" id="UP000694559">
    <property type="component" value="Unplaced"/>
</dbReference>
<dbReference type="AlphaFoldDB" id="A0A8C6XTN9"/>
<dbReference type="GeneTree" id="ENSGT00940000154968"/>
<evidence type="ECO:0000313" key="2">
    <source>
        <dbReference type="Ensembl" id="ENSNNAP00000018501.1"/>
    </source>
</evidence>
<accession>A0A8C6XTN9</accession>
<reference evidence="2" key="2">
    <citation type="submission" date="2025-09" db="UniProtKB">
        <authorList>
            <consortium name="Ensembl"/>
        </authorList>
    </citation>
    <scope>IDENTIFICATION</scope>
</reference>
<dbReference type="OrthoDB" id="5855668at2759"/>
<reference evidence="2" key="1">
    <citation type="submission" date="2025-08" db="UniProtKB">
        <authorList>
            <consortium name="Ensembl"/>
        </authorList>
    </citation>
    <scope>IDENTIFICATION</scope>
</reference>
<dbReference type="Pfam" id="PF07002">
    <property type="entry name" value="Copine"/>
    <property type="match status" value="1"/>
</dbReference>
<dbReference type="PANTHER" id="PTHR10857:SF22">
    <property type="entry name" value="COPINE-3"/>
    <property type="match status" value="1"/>
</dbReference>
<dbReference type="InterPro" id="IPR010734">
    <property type="entry name" value="Copine_C"/>
</dbReference>
<dbReference type="GO" id="GO:0005544">
    <property type="term" value="F:calcium-dependent phospholipid binding"/>
    <property type="evidence" value="ECO:0007669"/>
    <property type="project" value="InterPro"/>
</dbReference>
<dbReference type="Ensembl" id="ENSNNAT00000019427.1">
    <property type="protein sequence ID" value="ENSNNAP00000018501.1"/>
    <property type="gene ID" value="ENSNNAG00000012398.1"/>
</dbReference>
<evidence type="ECO:0000259" key="1">
    <source>
        <dbReference type="Pfam" id="PF07002"/>
    </source>
</evidence>
<dbReference type="GO" id="GO:0038128">
    <property type="term" value="P:ERBB2 signaling pathway"/>
    <property type="evidence" value="ECO:0007669"/>
    <property type="project" value="TreeGrafter"/>
</dbReference>
<dbReference type="GO" id="GO:0071277">
    <property type="term" value="P:cellular response to calcium ion"/>
    <property type="evidence" value="ECO:0007669"/>
    <property type="project" value="TreeGrafter"/>
</dbReference>
<keyword evidence="3" id="KW-1185">Reference proteome</keyword>
<organism evidence="2 3">
    <name type="scientific">Naja naja</name>
    <name type="common">Indian cobra</name>
    <dbReference type="NCBI Taxonomy" id="35670"/>
    <lineage>
        <taxon>Eukaryota</taxon>
        <taxon>Metazoa</taxon>
        <taxon>Chordata</taxon>
        <taxon>Craniata</taxon>
        <taxon>Vertebrata</taxon>
        <taxon>Euteleostomi</taxon>
        <taxon>Lepidosauria</taxon>
        <taxon>Squamata</taxon>
        <taxon>Bifurcata</taxon>
        <taxon>Unidentata</taxon>
        <taxon>Episquamata</taxon>
        <taxon>Toxicofera</taxon>
        <taxon>Serpentes</taxon>
        <taxon>Colubroidea</taxon>
        <taxon>Elapidae</taxon>
        <taxon>Elapinae</taxon>
        <taxon>Naja</taxon>
    </lineage>
</organism>
<dbReference type="InterPro" id="IPR045052">
    <property type="entry name" value="Copine"/>
</dbReference>
<dbReference type="GO" id="GO:0030971">
    <property type="term" value="F:receptor tyrosine kinase binding"/>
    <property type="evidence" value="ECO:0007669"/>
    <property type="project" value="TreeGrafter"/>
</dbReference>
<protein>
    <recommendedName>
        <fullName evidence="1">Copine C-terminal domain-containing protein</fullName>
    </recommendedName>
</protein>
<name>A0A8C6XTN9_NAJNA</name>
<evidence type="ECO:0000313" key="3">
    <source>
        <dbReference type="Proteomes" id="UP000694559"/>
    </source>
</evidence>
<sequence length="111" mass="11865">MAHPRDTRPALPNASKLPLSTVLVATVGGADFSATEVPDSDSGAWRPRSGEAAIPDIVQFVPCGQFHNAPMEALARSVLAEVPQQVGSSFSIYLSRTPRCLYYYYLPGVTG</sequence>